<comment type="caution">
    <text evidence="2">The sequence shown here is derived from an EMBL/GenBank/DDBJ whole genome shotgun (WGS) entry which is preliminary data.</text>
</comment>
<dbReference type="Pfam" id="PF20254">
    <property type="entry name" value="DMFA2_C"/>
    <property type="match status" value="1"/>
</dbReference>
<dbReference type="EMBL" id="JBHRTR010000028">
    <property type="protein sequence ID" value="MFC3228865.1"/>
    <property type="molecule type" value="Genomic_DNA"/>
</dbReference>
<name>A0ABV7L2I1_9PROT</name>
<accession>A0ABV7L2I1</accession>
<proteinExistence type="predicted"/>
<dbReference type="SUPFAM" id="SSF49899">
    <property type="entry name" value="Concanavalin A-like lectins/glucanases"/>
    <property type="match status" value="1"/>
</dbReference>
<dbReference type="Gene3D" id="2.60.120.200">
    <property type="match status" value="1"/>
</dbReference>
<evidence type="ECO:0000313" key="3">
    <source>
        <dbReference type="Proteomes" id="UP001595528"/>
    </source>
</evidence>
<gene>
    <name evidence="2" type="ORF">ACFOGJ_16590</name>
</gene>
<dbReference type="InterPro" id="IPR013320">
    <property type="entry name" value="ConA-like_dom_sf"/>
</dbReference>
<dbReference type="SUPFAM" id="SSF52317">
    <property type="entry name" value="Class I glutamine amidotransferase-like"/>
    <property type="match status" value="1"/>
</dbReference>
<protein>
    <submittedName>
        <fullName evidence="2">N,N-dimethylformamidase beta subunit family domain-containing protein</fullName>
    </submittedName>
</protein>
<organism evidence="2 3">
    <name type="scientific">Marinibaculum pumilum</name>
    <dbReference type="NCBI Taxonomy" id="1766165"/>
    <lineage>
        <taxon>Bacteria</taxon>
        <taxon>Pseudomonadati</taxon>
        <taxon>Pseudomonadota</taxon>
        <taxon>Alphaproteobacteria</taxon>
        <taxon>Rhodospirillales</taxon>
        <taxon>Rhodospirillaceae</taxon>
        <taxon>Marinibaculum</taxon>
    </lineage>
</organism>
<dbReference type="Pfam" id="PF13385">
    <property type="entry name" value="Laminin_G_3"/>
    <property type="match status" value="1"/>
</dbReference>
<sequence>MKKILGYSDKISVRPGEEIAFKVSSLEGRAYDASIVRIIHGDNNPAGPGCRFEPVATAIDGRYDGRPQEALAGSYVTVPDHPLFAGLRSFTLQAMIWPTLPGQGAQSVISRWDEGRKAGFILGLDAAGCVALTIGDGSGKVATFGSGKPVLAREWYLAAASFDAATGTVTVHQVPQAVYGHIDDASTVTDRPGFAPGDAGGPLLIAAHPVGTVGTRLRTAGHFNGKIDSPAVSAVLLDPMGLEQVLTGRLPDAAAPALVARWDFGQGISGETVFDISPNRLHGQTVNMPVRAMKGYNWTGREMNWSRAPQEYGAIHFHDDDLYDCGWQTDFTLTVADGLKSGIYAARVRLDETSPGGVGEDYMPFVVRGPKTSASGGRPRARAAFLVPTASYMAYANEHMAFDGATTEVLAGRIPVLYPNDVFLAENRNFGGSCYDTHADGSGICFSSRLRPILNMRPDYQSWVGGIGSSLWQFNADTHITDWLEAQGFDFDCLTDEDLHYEGVGALDGYDVVMTGTHPEYHSTAMWDAMDAFKKRGGRLMYLGANGWYWRIAYHPTKPGVMEVRRNEDGIRAWAAEPGEYYHAFTGEYGGLWRRNGRPPQVMAGTGFTAQGFDICSYYRRQKDADDPRVAFIFDGVPDEIIGDFGLIGGGAAGLELDRADRLLGTPPNALLLASSENHTDIYLVVSEEILINYPGQGGHESPLVRADMLFYETAAGGAVFSTSSIAWAGSLSHNGYDNNVSRITGNVLRRFLDPTPF</sequence>
<dbReference type="Proteomes" id="UP001595528">
    <property type="component" value="Unassembled WGS sequence"/>
</dbReference>
<dbReference type="RefSeq" id="WP_379902378.1">
    <property type="nucleotide sequence ID" value="NZ_JBHRTR010000028.1"/>
</dbReference>
<reference evidence="3" key="1">
    <citation type="journal article" date="2019" name="Int. J. Syst. Evol. Microbiol.">
        <title>The Global Catalogue of Microorganisms (GCM) 10K type strain sequencing project: providing services to taxonomists for standard genome sequencing and annotation.</title>
        <authorList>
            <consortium name="The Broad Institute Genomics Platform"/>
            <consortium name="The Broad Institute Genome Sequencing Center for Infectious Disease"/>
            <person name="Wu L."/>
            <person name="Ma J."/>
        </authorList>
    </citation>
    <scope>NUCLEOTIDE SEQUENCE [LARGE SCALE GENOMIC DNA]</scope>
    <source>
        <strain evidence="3">KCTC 42964</strain>
    </source>
</reference>
<keyword evidence="3" id="KW-1185">Reference proteome</keyword>
<feature type="domain" description="N,N-dimethylformamidase beta subunit-like C-terminal" evidence="1">
    <location>
        <begin position="291"/>
        <end position="739"/>
    </location>
</feature>
<evidence type="ECO:0000259" key="1">
    <source>
        <dbReference type="Pfam" id="PF20254"/>
    </source>
</evidence>
<dbReference type="InterPro" id="IPR046540">
    <property type="entry name" value="DMFA2_C"/>
</dbReference>
<evidence type="ECO:0000313" key="2">
    <source>
        <dbReference type="EMBL" id="MFC3228865.1"/>
    </source>
</evidence>
<dbReference type="InterPro" id="IPR029062">
    <property type="entry name" value="Class_I_gatase-like"/>
</dbReference>